<dbReference type="Gene3D" id="3.30.200.20">
    <property type="entry name" value="Phosphorylase Kinase, domain 1"/>
    <property type="match status" value="1"/>
</dbReference>
<gene>
    <name evidence="6" type="ORF">LSAT_V11C400190580</name>
</gene>
<dbReference type="InterPro" id="IPR001245">
    <property type="entry name" value="Ser-Thr/Tyr_kinase_cat_dom"/>
</dbReference>
<dbReference type="PANTHER" id="PTHR44329">
    <property type="entry name" value="SERINE/THREONINE-PROTEIN KINASE TNNI3K-RELATED"/>
    <property type="match status" value="1"/>
</dbReference>
<dbReference type="GO" id="GO:0004672">
    <property type="term" value="F:protein kinase activity"/>
    <property type="evidence" value="ECO:0007669"/>
    <property type="project" value="InterPro"/>
</dbReference>
<evidence type="ECO:0000313" key="7">
    <source>
        <dbReference type="Proteomes" id="UP000235145"/>
    </source>
</evidence>
<evidence type="ECO:0000256" key="4">
    <source>
        <dbReference type="ARBA" id="ARBA00022840"/>
    </source>
</evidence>
<dbReference type="InterPro" id="IPR000719">
    <property type="entry name" value="Prot_kinase_dom"/>
</dbReference>
<evidence type="ECO:0000313" key="6">
    <source>
        <dbReference type="EMBL" id="KAJ0214151.1"/>
    </source>
</evidence>
<keyword evidence="7" id="KW-1185">Reference proteome</keyword>
<evidence type="ECO:0000256" key="3">
    <source>
        <dbReference type="ARBA" id="ARBA00022777"/>
    </source>
</evidence>
<evidence type="ECO:0000259" key="5">
    <source>
        <dbReference type="PROSITE" id="PS50011"/>
    </source>
</evidence>
<keyword evidence="1" id="KW-0808">Transferase</keyword>
<organism evidence="6 7">
    <name type="scientific">Lactuca sativa</name>
    <name type="common">Garden lettuce</name>
    <dbReference type="NCBI Taxonomy" id="4236"/>
    <lineage>
        <taxon>Eukaryota</taxon>
        <taxon>Viridiplantae</taxon>
        <taxon>Streptophyta</taxon>
        <taxon>Embryophyta</taxon>
        <taxon>Tracheophyta</taxon>
        <taxon>Spermatophyta</taxon>
        <taxon>Magnoliopsida</taxon>
        <taxon>eudicotyledons</taxon>
        <taxon>Gunneridae</taxon>
        <taxon>Pentapetalae</taxon>
        <taxon>asterids</taxon>
        <taxon>campanulids</taxon>
        <taxon>Asterales</taxon>
        <taxon>Asteraceae</taxon>
        <taxon>Cichorioideae</taxon>
        <taxon>Cichorieae</taxon>
        <taxon>Lactucinae</taxon>
        <taxon>Lactuca</taxon>
    </lineage>
</organism>
<dbReference type="FunFam" id="3.30.200.20:FF:000180">
    <property type="entry name" value="serine/threonine-protein kinase STY46-like"/>
    <property type="match status" value="1"/>
</dbReference>
<evidence type="ECO:0000256" key="1">
    <source>
        <dbReference type="ARBA" id="ARBA00022679"/>
    </source>
</evidence>
<dbReference type="AlphaFoldDB" id="A0A9R1W0U1"/>
<dbReference type="GO" id="GO:0005524">
    <property type="term" value="F:ATP binding"/>
    <property type="evidence" value="ECO:0007669"/>
    <property type="project" value="UniProtKB-KW"/>
</dbReference>
<reference evidence="6 7" key="1">
    <citation type="journal article" date="2017" name="Nat. Commun.">
        <title>Genome assembly with in vitro proximity ligation data and whole-genome triplication in lettuce.</title>
        <authorList>
            <person name="Reyes-Chin-Wo S."/>
            <person name="Wang Z."/>
            <person name="Yang X."/>
            <person name="Kozik A."/>
            <person name="Arikit S."/>
            <person name="Song C."/>
            <person name="Xia L."/>
            <person name="Froenicke L."/>
            <person name="Lavelle D.O."/>
            <person name="Truco M.J."/>
            <person name="Xia R."/>
            <person name="Zhu S."/>
            <person name="Xu C."/>
            <person name="Xu H."/>
            <person name="Xu X."/>
            <person name="Cox K."/>
            <person name="Korf I."/>
            <person name="Meyers B.C."/>
            <person name="Michelmore R.W."/>
        </authorList>
    </citation>
    <scope>NUCLEOTIDE SEQUENCE [LARGE SCALE GENOMIC DNA]</scope>
    <source>
        <strain evidence="7">cv. Salinas</strain>
        <tissue evidence="6">Seedlings</tissue>
    </source>
</reference>
<dbReference type="PANTHER" id="PTHR44329:SF238">
    <property type="entry name" value="ACT DOMAIN, PROTEIN KINASE-LIKE DOMAIN PROTEIN-RELATED"/>
    <property type="match status" value="1"/>
</dbReference>
<dbReference type="InterPro" id="IPR051681">
    <property type="entry name" value="Ser/Thr_Kinases-Pseudokinases"/>
</dbReference>
<comment type="caution">
    <text evidence="6">The sequence shown here is derived from an EMBL/GenBank/DDBJ whole genome shotgun (WGS) entry which is preliminary data.</text>
</comment>
<dbReference type="InterPro" id="IPR011009">
    <property type="entry name" value="Kinase-like_dom_sf"/>
</dbReference>
<feature type="domain" description="Protein kinase" evidence="5">
    <location>
        <begin position="1"/>
        <end position="107"/>
    </location>
</feature>
<evidence type="ECO:0000256" key="2">
    <source>
        <dbReference type="ARBA" id="ARBA00022741"/>
    </source>
</evidence>
<protein>
    <recommendedName>
        <fullName evidence="5">Protein kinase domain-containing protein</fullName>
    </recommendedName>
</protein>
<keyword evidence="4" id="KW-0067">ATP-binding</keyword>
<keyword evidence="2" id="KW-0547">Nucleotide-binding</keyword>
<sequence length="107" mass="12161">MNVCRVDVPDMPIHEVIFSAIDKPKLRSQLSALLSDIELNIREAHVVVKILRSEHLNDETLGNESAHEVAMLREVQHANVVRFIGACMKKPPLCIIKEYMPRGSLYE</sequence>
<dbReference type="EMBL" id="NBSK02000004">
    <property type="protein sequence ID" value="KAJ0214151.1"/>
    <property type="molecule type" value="Genomic_DNA"/>
</dbReference>
<dbReference type="PROSITE" id="PS50011">
    <property type="entry name" value="PROTEIN_KINASE_DOM"/>
    <property type="match status" value="1"/>
</dbReference>
<proteinExistence type="predicted"/>
<accession>A0A9R1W0U1</accession>
<name>A0A9R1W0U1_LACSA</name>
<dbReference type="Pfam" id="PF07714">
    <property type="entry name" value="PK_Tyr_Ser-Thr"/>
    <property type="match status" value="1"/>
</dbReference>
<dbReference type="Proteomes" id="UP000235145">
    <property type="component" value="Unassembled WGS sequence"/>
</dbReference>
<dbReference type="SUPFAM" id="SSF56112">
    <property type="entry name" value="Protein kinase-like (PK-like)"/>
    <property type="match status" value="1"/>
</dbReference>
<keyword evidence="3" id="KW-0418">Kinase</keyword>